<evidence type="ECO:0000313" key="11">
    <source>
        <dbReference type="Proteomes" id="UP001605036"/>
    </source>
</evidence>
<organism evidence="10 11">
    <name type="scientific">Riccia fluitans</name>
    <dbReference type="NCBI Taxonomy" id="41844"/>
    <lineage>
        <taxon>Eukaryota</taxon>
        <taxon>Viridiplantae</taxon>
        <taxon>Streptophyta</taxon>
        <taxon>Embryophyta</taxon>
        <taxon>Marchantiophyta</taxon>
        <taxon>Marchantiopsida</taxon>
        <taxon>Marchantiidae</taxon>
        <taxon>Marchantiales</taxon>
        <taxon>Ricciaceae</taxon>
        <taxon>Riccia</taxon>
    </lineage>
</organism>
<evidence type="ECO:0000259" key="9">
    <source>
        <dbReference type="Pfam" id="PF01490"/>
    </source>
</evidence>
<dbReference type="EMBL" id="JBHFFA010000001">
    <property type="protein sequence ID" value="KAL2654164.1"/>
    <property type="molecule type" value="Genomic_DNA"/>
</dbReference>
<feature type="transmembrane region" description="Helical" evidence="8">
    <location>
        <begin position="544"/>
        <end position="568"/>
    </location>
</feature>
<protein>
    <recommendedName>
        <fullName evidence="9">Amino acid transporter transmembrane domain-containing protein</fullName>
    </recommendedName>
</protein>
<comment type="subcellular location">
    <subcellularLocation>
        <location evidence="1">Membrane</location>
    </subcellularLocation>
</comment>
<keyword evidence="2" id="KW-0813">Transport</keyword>
<keyword evidence="3 8" id="KW-0812">Transmembrane</keyword>
<proteinExistence type="predicted"/>
<dbReference type="PANTHER" id="PTHR48017">
    <property type="entry name" value="OS05G0424000 PROTEIN-RELATED"/>
    <property type="match status" value="1"/>
</dbReference>
<accession>A0ABD1ZRU5</accession>
<evidence type="ECO:0000256" key="6">
    <source>
        <dbReference type="ARBA" id="ARBA00023136"/>
    </source>
</evidence>
<evidence type="ECO:0000256" key="2">
    <source>
        <dbReference type="ARBA" id="ARBA00022448"/>
    </source>
</evidence>
<evidence type="ECO:0000256" key="1">
    <source>
        <dbReference type="ARBA" id="ARBA00004370"/>
    </source>
</evidence>
<feature type="transmembrane region" description="Helical" evidence="8">
    <location>
        <begin position="244"/>
        <end position="267"/>
    </location>
</feature>
<evidence type="ECO:0000256" key="8">
    <source>
        <dbReference type="SAM" id="Phobius"/>
    </source>
</evidence>
<dbReference type="Proteomes" id="UP001605036">
    <property type="component" value="Unassembled WGS sequence"/>
</dbReference>
<evidence type="ECO:0000256" key="4">
    <source>
        <dbReference type="ARBA" id="ARBA00022970"/>
    </source>
</evidence>
<dbReference type="Pfam" id="PF01490">
    <property type="entry name" value="Aa_trans"/>
    <property type="match status" value="1"/>
</dbReference>
<feature type="transmembrane region" description="Helical" evidence="8">
    <location>
        <begin position="279"/>
        <end position="300"/>
    </location>
</feature>
<dbReference type="GO" id="GO:0016020">
    <property type="term" value="C:membrane"/>
    <property type="evidence" value="ECO:0007669"/>
    <property type="project" value="UniProtKB-SubCell"/>
</dbReference>
<comment type="caution">
    <text evidence="10">The sequence shown here is derived from an EMBL/GenBank/DDBJ whole genome shotgun (WGS) entry which is preliminary data.</text>
</comment>
<sequence>MDSSSGGEGGGYMGREHLRVVTVREVSFARNMRSELSSRSDEPELISIPVTPPGSTPPSQASPRIFSPGILTPGGYQGPRSLVTLTVSKPLSSLPTPSINTPKIPWTPNLRSADSSLTPSPMRRAFLNMKQYLEDIGHFTTLNPRDAWLPVTESRNGNVFYAAFHTLNASVGFQSLFLPVAFMYLGWTWGSVALAIAFMWQMYSTYLLIKMHESVPGKRLNRFIEIAQEAFGQKRGLLIVVPPLMQLSAGYCVALTIVGGSALQLFYSTVCTDCYYIDVLTVTEWFLVFTCLCWVVALLPNLNSISYVSLVGSIMAVAYCTLLWTISVDAGRPLPVSYDVVRRKSDLASTFTIFVALGNVVFAFRGHNLIPEIQATMPSSLKHPAHVPMWRGARMAFVCVAICLFPIAIAGYWAYGDKMLPSGILFSVYHYHVMGGSRVLIGFTLLMVALHAVTTYQIYAMQQFDFFEMMHSMRSNRPVPWWLRVLFRSVFVFFNFFLAVAMPFIHSLAGFLGGITSIPISFVFPCFMWLWIKKPSVRSFDWYLNWILGSLGVCLSICVSISGIWSIIDTGLRLNFFQPGAT</sequence>
<feature type="transmembrane region" description="Helical" evidence="8">
    <location>
        <begin position="307"/>
        <end position="327"/>
    </location>
</feature>
<feature type="transmembrane region" description="Helical" evidence="8">
    <location>
        <begin position="435"/>
        <end position="460"/>
    </location>
</feature>
<keyword evidence="6 8" id="KW-0472">Membrane</keyword>
<feature type="region of interest" description="Disordered" evidence="7">
    <location>
        <begin position="33"/>
        <end position="70"/>
    </location>
</feature>
<keyword evidence="4" id="KW-0029">Amino-acid transport</keyword>
<feature type="transmembrane region" description="Helical" evidence="8">
    <location>
        <begin position="481"/>
        <end position="505"/>
    </location>
</feature>
<reference evidence="10 11" key="1">
    <citation type="submission" date="2024-09" db="EMBL/GenBank/DDBJ databases">
        <title>Chromosome-scale assembly of Riccia fluitans.</title>
        <authorList>
            <person name="Paukszto L."/>
            <person name="Sawicki J."/>
            <person name="Karawczyk K."/>
            <person name="Piernik-Szablinska J."/>
            <person name="Szczecinska M."/>
            <person name="Mazdziarz M."/>
        </authorList>
    </citation>
    <scope>NUCLEOTIDE SEQUENCE [LARGE SCALE GENOMIC DNA]</scope>
    <source>
        <strain evidence="10">Rf_01</strain>
        <tissue evidence="10">Aerial parts of the thallus</tissue>
    </source>
</reference>
<feature type="transmembrane region" description="Helical" evidence="8">
    <location>
        <begin position="188"/>
        <end position="209"/>
    </location>
</feature>
<feature type="transmembrane region" description="Helical" evidence="8">
    <location>
        <begin position="395"/>
        <end position="415"/>
    </location>
</feature>
<feature type="transmembrane region" description="Helical" evidence="8">
    <location>
        <begin position="347"/>
        <end position="364"/>
    </location>
</feature>
<evidence type="ECO:0000256" key="7">
    <source>
        <dbReference type="SAM" id="MobiDB-lite"/>
    </source>
</evidence>
<dbReference type="GO" id="GO:0006865">
    <property type="term" value="P:amino acid transport"/>
    <property type="evidence" value="ECO:0007669"/>
    <property type="project" value="UniProtKB-KW"/>
</dbReference>
<feature type="transmembrane region" description="Helical" evidence="8">
    <location>
        <begin position="511"/>
        <end position="532"/>
    </location>
</feature>
<evidence type="ECO:0000256" key="3">
    <source>
        <dbReference type="ARBA" id="ARBA00022692"/>
    </source>
</evidence>
<evidence type="ECO:0000256" key="5">
    <source>
        <dbReference type="ARBA" id="ARBA00022989"/>
    </source>
</evidence>
<feature type="compositionally biased region" description="Basic and acidic residues" evidence="7">
    <location>
        <begin position="33"/>
        <end position="42"/>
    </location>
</feature>
<feature type="domain" description="Amino acid transporter transmembrane" evidence="9">
    <location>
        <begin position="156"/>
        <end position="568"/>
    </location>
</feature>
<keyword evidence="11" id="KW-1185">Reference proteome</keyword>
<gene>
    <name evidence="10" type="ORF">R1flu_022292</name>
</gene>
<evidence type="ECO:0000313" key="10">
    <source>
        <dbReference type="EMBL" id="KAL2654164.1"/>
    </source>
</evidence>
<name>A0ABD1ZRU5_9MARC</name>
<keyword evidence="5 8" id="KW-1133">Transmembrane helix</keyword>
<dbReference type="InterPro" id="IPR013057">
    <property type="entry name" value="AA_transpt_TM"/>
</dbReference>
<dbReference type="AlphaFoldDB" id="A0ABD1ZRU5"/>